<organism evidence="5">
    <name type="scientific">Ensete ventricosum</name>
    <name type="common">Abyssinian banana</name>
    <name type="synonym">Musa ensete</name>
    <dbReference type="NCBI Taxonomy" id="4639"/>
    <lineage>
        <taxon>Eukaryota</taxon>
        <taxon>Viridiplantae</taxon>
        <taxon>Streptophyta</taxon>
        <taxon>Embryophyta</taxon>
        <taxon>Tracheophyta</taxon>
        <taxon>Spermatophyta</taxon>
        <taxon>Magnoliopsida</taxon>
        <taxon>Liliopsida</taxon>
        <taxon>Zingiberales</taxon>
        <taxon>Musaceae</taxon>
        <taxon>Ensete</taxon>
    </lineage>
</organism>
<evidence type="ECO:0008006" key="6">
    <source>
        <dbReference type="Google" id="ProtNLM"/>
    </source>
</evidence>
<dbReference type="GO" id="GO:0005886">
    <property type="term" value="C:plasma membrane"/>
    <property type="evidence" value="ECO:0007669"/>
    <property type="project" value="InterPro"/>
</dbReference>
<reference evidence="5" key="1">
    <citation type="journal article" date="2018" name="Data Brief">
        <title>Genome sequence data from 17 accessions of Ensete ventricosum, a staple food crop for millions in Ethiopia.</title>
        <authorList>
            <person name="Yemataw Z."/>
            <person name="Muzemil S."/>
            <person name="Ambachew D."/>
            <person name="Tripathi L."/>
            <person name="Tesfaye K."/>
            <person name="Chala A."/>
            <person name="Farbos A."/>
            <person name="O'Neill P."/>
            <person name="Moore K."/>
            <person name="Grant M."/>
            <person name="Studholme D.J."/>
        </authorList>
    </citation>
    <scope>NUCLEOTIDE SEQUENCE [LARGE SCALE GENOMIC DNA]</scope>
    <source>
        <tissue evidence="5">Leaf</tissue>
    </source>
</reference>
<dbReference type="InterPro" id="IPR039620">
    <property type="entry name" value="BKI1/MAKR1/3/4"/>
</dbReference>
<protein>
    <recommendedName>
        <fullName evidence="6">Membrane-associated kinase regulator 4</fullName>
    </recommendedName>
</protein>
<dbReference type="NCBIfam" id="TIGR00012">
    <property type="entry name" value="L29"/>
    <property type="match status" value="1"/>
</dbReference>
<dbReference type="InterPro" id="IPR001854">
    <property type="entry name" value="Ribosomal_uL29"/>
</dbReference>
<dbReference type="GO" id="GO:0006412">
    <property type="term" value="P:translation"/>
    <property type="evidence" value="ECO:0007669"/>
    <property type="project" value="InterPro"/>
</dbReference>
<dbReference type="PANTHER" id="PTHR33312:SF21">
    <property type="entry name" value="MEMBRANE-ASSOCIATED KINASE REGULATOR 3-RELATED"/>
    <property type="match status" value="1"/>
</dbReference>
<dbReference type="Proteomes" id="UP000290560">
    <property type="component" value="Unassembled WGS sequence"/>
</dbReference>
<dbReference type="GO" id="GO:0005840">
    <property type="term" value="C:ribosome"/>
    <property type="evidence" value="ECO:0007669"/>
    <property type="project" value="UniProtKB-KW"/>
</dbReference>
<feature type="region of interest" description="Disordered" evidence="4">
    <location>
        <begin position="226"/>
        <end position="270"/>
    </location>
</feature>
<keyword evidence="3" id="KW-0687">Ribonucleoprotein</keyword>
<name>A0A445MC43_ENSVE</name>
<feature type="compositionally biased region" description="Low complexity" evidence="4">
    <location>
        <begin position="230"/>
        <end position="257"/>
    </location>
</feature>
<dbReference type="AlphaFoldDB" id="A0A445MC43"/>
<keyword evidence="2" id="KW-0689">Ribosomal protein</keyword>
<sequence>MARNPPPNEQLAEEDYIDMDFSSVSFFCASPPHPTEFEFQMSGNPQQSEPVASPADELFFRGKLLPLHHPPRLHMVEELVHDPAFFIHERGSDQIEKSTAVIRTRGGATSTPFQSCNASPATSCYLSGELEADDCSQELFQPHPKRSWTRKLKFIKEATLGLKLKASKAYFKSFFSKSRCSNDKFAASKDDDCSHACQKEAESSKEEEKTKVEVIAGHRRSFSGANNWQSSAKSSVSSSSCTSSKSSSFSSVNSKESYGQPTLKRSSSVNSDIESSIQGAIAYCKKSHQKKDSARRSTSEIGFCLLSVSKIAPHSEHEKPRIWGRVHELRGKPKAELQAQLKDLKNELSLLRVAKVTGGAPNKLSKM</sequence>
<evidence type="ECO:0000256" key="2">
    <source>
        <dbReference type="ARBA" id="ARBA00022980"/>
    </source>
</evidence>
<evidence type="ECO:0000256" key="4">
    <source>
        <dbReference type="SAM" id="MobiDB-lite"/>
    </source>
</evidence>
<evidence type="ECO:0000313" key="5">
    <source>
        <dbReference type="EMBL" id="RZR71840.1"/>
    </source>
</evidence>
<dbReference type="SUPFAM" id="SSF46561">
    <property type="entry name" value="Ribosomal protein L29 (L29p)"/>
    <property type="match status" value="1"/>
</dbReference>
<dbReference type="Pfam" id="PF00831">
    <property type="entry name" value="Ribosomal_L29"/>
    <property type="match status" value="1"/>
</dbReference>
<evidence type="ECO:0000256" key="3">
    <source>
        <dbReference type="ARBA" id="ARBA00023274"/>
    </source>
</evidence>
<dbReference type="EMBL" id="KV875594">
    <property type="protein sequence ID" value="RZR71840.1"/>
    <property type="molecule type" value="Genomic_DNA"/>
</dbReference>
<gene>
    <name evidence="5" type="ORF">BHM03_00007860</name>
</gene>
<dbReference type="Gene3D" id="1.10.287.310">
    <property type="match status" value="1"/>
</dbReference>
<dbReference type="GO" id="GO:0003735">
    <property type="term" value="F:structural constituent of ribosome"/>
    <property type="evidence" value="ECO:0007669"/>
    <property type="project" value="InterPro"/>
</dbReference>
<evidence type="ECO:0000256" key="1">
    <source>
        <dbReference type="ARBA" id="ARBA00009254"/>
    </source>
</evidence>
<proteinExistence type="inferred from homology"/>
<comment type="similarity">
    <text evidence="1">Belongs to the universal ribosomal protein uL29 family.</text>
</comment>
<dbReference type="GO" id="GO:0019210">
    <property type="term" value="F:kinase inhibitor activity"/>
    <property type="evidence" value="ECO:0007669"/>
    <property type="project" value="InterPro"/>
</dbReference>
<dbReference type="InterPro" id="IPR036049">
    <property type="entry name" value="Ribosomal_uL29_sf"/>
</dbReference>
<accession>A0A445MC43</accession>
<dbReference type="GO" id="GO:1990904">
    <property type="term" value="C:ribonucleoprotein complex"/>
    <property type="evidence" value="ECO:0007669"/>
    <property type="project" value="UniProtKB-KW"/>
</dbReference>
<dbReference type="PANTHER" id="PTHR33312">
    <property type="entry name" value="MEMBRANE-ASSOCIATED KINASE REGULATOR 4-RELATED"/>
    <property type="match status" value="1"/>
</dbReference>